<dbReference type="InterPro" id="IPR052337">
    <property type="entry name" value="SAT4-like"/>
</dbReference>
<feature type="transmembrane region" description="Helical" evidence="7">
    <location>
        <begin position="12"/>
        <end position="32"/>
    </location>
</feature>
<comment type="similarity">
    <text evidence="5">Belongs to the SAT4 family.</text>
</comment>
<evidence type="ECO:0000256" key="5">
    <source>
        <dbReference type="ARBA" id="ARBA00038359"/>
    </source>
</evidence>
<dbReference type="InterPro" id="IPR049326">
    <property type="entry name" value="Rhodopsin_dom_fungi"/>
</dbReference>
<evidence type="ECO:0000256" key="2">
    <source>
        <dbReference type="ARBA" id="ARBA00022692"/>
    </source>
</evidence>
<sequence>MRLSPKRGFRMAIHIAGGFNTAILIINVYVLYCIALDQASRLTCTTSFLACFQCVPFEAILKPGSIPGAKCIPTMAVLLVPSILVKLPSCHVDCRLTPTQNIFEDIFILLIPVSTLWSLQMSFRHKATVISLVAFGSSSVIIACCRLSPLLELGTSKDSSWVLGKMVIVAALEIQFAIISVNLPSLKSLWVRITGKNPTGSGRAEGYSGQKGSKGSSFNRMRTFGSGDGPYRAMNGKKGRRGSITQLEQGITATESEEELCRQGGIPMRAPSRIAEGEEHTSKSSKDYEVKSAQVGVDEVSSSRYPKA</sequence>
<evidence type="ECO:0000256" key="1">
    <source>
        <dbReference type="ARBA" id="ARBA00004141"/>
    </source>
</evidence>
<dbReference type="GeneID" id="19399177"/>
<feature type="region of interest" description="Disordered" evidence="6">
    <location>
        <begin position="201"/>
        <end position="220"/>
    </location>
</feature>
<evidence type="ECO:0000256" key="3">
    <source>
        <dbReference type="ARBA" id="ARBA00022989"/>
    </source>
</evidence>
<evidence type="ECO:0000313" key="9">
    <source>
        <dbReference type="EMBL" id="EOA83110.1"/>
    </source>
</evidence>
<evidence type="ECO:0000259" key="8">
    <source>
        <dbReference type="Pfam" id="PF20684"/>
    </source>
</evidence>
<comment type="subcellular location">
    <subcellularLocation>
        <location evidence="1">Membrane</location>
        <topology evidence="1">Multi-pass membrane protein</topology>
    </subcellularLocation>
</comment>
<dbReference type="GO" id="GO:0016020">
    <property type="term" value="C:membrane"/>
    <property type="evidence" value="ECO:0007669"/>
    <property type="project" value="UniProtKB-SubCell"/>
</dbReference>
<dbReference type="EMBL" id="KB908833">
    <property type="protein sequence ID" value="EOA83110.1"/>
    <property type="molecule type" value="Genomic_DNA"/>
</dbReference>
<dbReference type="Proteomes" id="UP000016935">
    <property type="component" value="Unassembled WGS sequence"/>
</dbReference>
<reference evidence="9 10" key="2">
    <citation type="journal article" date="2013" name="PLoS Genet.">
        <title>Comparative genome structure, secondary metabolite, and effector coding capacity across Cochliobolus pathogens.</title>
        <authorList>
            <person name="Condon B.J."/>
            <person name="Leng Y."/>
            <person name="Wu D."/>
            <person name="Bushley K.E."/>
            <person name="Ohm R.A."/>
            <person name="Otillar R."/>
            <person name="Martin J."/>
            <person name="Schackwitz W."/>
            <person name="Grimwood J."/>
            <person name="MohdZainudin N."/>
            <person name="Xue C."/>
            <person name="Wang R."/>
            <person name="Manning V.A."/>
            <person name="Dhillon B."/>
            <person name="Tu Z.J."/>
            <person name="Steffenson B.J."/>
            <person name="Salamov A."/>
            <person name="Sun H."/>
            <person name="Lowry S."/>
            <person name="LaButti K."/>
            <person name="Han J."/>
            <person name="Copeland A."/>
            <person name="Lindquist E."/>
            <person name="Barry K."/>
            <person name="Schmutz J."/>
            <person name="Baker S.E."/>
            <person name="Ciuffetti L.M."/>
            <person name="Grigoriev I.V."/>
            <person name="Zhong S."/>
            <person name="Turgeon B.G."/>
        </authorList>
    </citation>
    <scope>NUCLEOTIDE SEQUENCE [LARGE SCALE GENOMIC DNA]</scope>
    <source>
        <strain evidence="10">28A</strain>
    </source>
</reference>
<feature type="transmembrane region" description="Helical" evidence="7">
    <location>
        <begin position="161"/>
        <end position="183"/>
    </location>
</feature>
<feature type="transmembrane region" description="Helical" evidence="7">
    <location>
        <begin position="130"/>
        <end position="149"/>
    </location>
</feature>
<keyword evidence="10" id="KW-1185">Reference proteome</keyword>
<keyword evidence="3 7" id="KW-1133">Transmembrane helix</keyword>
<dbReference type="PANTHER" id="PTHR33048:SF47">
    <property type="entry name" value="INTEGRAL MEMBRANE PROTEIN-RELATED"/>
    <property type="match status" value="1"/>
</dbReference>
<accession>R0ICN2</accession>
<evidence type="ECO:0000256" key="4">
    <source>
        <dbReference type="ARBA" id="ARBA00023136"/>
    </source>
</evidence>
<keyword evidence="4 7" id="KW-0472">Membrane</keyword>
<dbReference type="Pfam" id="PF20684">
    <property type="entry name" value="Fung_rhodopsin"/>
    <property type="match status" value="1"/>
</dbReference>
<dbReference type="PANTHER" id="PTHR33048">
    <property type="entry name" value="PTH11-LIKE INTEGRAL MEMBRANE PROTEIN (AFU_ORTHOLOGUE AFUA_5G11245)"/>
    <property type="match status" value="1"/>
</dbReference>
<dbReference type="RefSeq" id="XP_008028930.1">
    <property type="nucleotide sequence ID" value="XM_008030739.1"/>
</dbReference>
<feature type="compositionally biased region" description="Low complexity" evidence="6">
    <location>
        <begin position="206"/>
        <end position="217"/>
    </location>
</feature>
<reference evidence="9 10" key="1">
    <citation type="journal article" date="2012" name="PLoS Pathog.">
        <title>Diverse lifestyles and strategies of plant pathogenesis encoded in the genomes of eighteen Dothideomycetes fungi.</title>
        <authorList>
            <person name="Ohm R.A."/>
            <person name="Feau N."/>
            <person name="Henrissat B."/>
            <person name="Schoch C.L."/>
            <person name="Horwitz B.A."/>
            <person name="Barry K.W."/>
            <person name="Condon B.J."/>
            <person name="Copeland A.C."/>
            <person name="Dhillon B."/>
            <person name="Glaser F."/>
            <person name="Hesse C.N."/>
            <person name="Kosti I."/>
            <person name="LaButti K."/>
            <person name="Lindquist E.A."/>
            <person name="Lucas S."/>
            <person name="Salamov A.A."/>
            <person name="Bradshaw R.E."/>
            <person name="Ciuffetti L."/>
            <person name="Hamelin R.C."/>
            <person name="Kema G.H.J."/>
            <person name="Lawrence C."/>
            <person name="Scott J.A."/>
            <person name="Spatafora J.W."/>
            <person name="Turgeon B.G."/>
            <person name="de Wit P.J.G.M."/>
            <person name="Zhong S."/>
            <person name="Goodwin S.B."/>
            <person name="Grigoriev I.V."/>
        </authorList>
    </citation>
    <scope>NUCLEOTIDE SEQUENCE [LARGE SCALE GENOMIC DNA]</scope>
    <source>
        <strain evidence="10">28A</strain>
    </source>
</reference>
<dbReference type="HOGENOM" id="CLU_903641_0_0_1"/>
<dbReference type="OrthoDB" id="5329176at2759"/>
<feature type="compositionally biased region" description="Basic and acidic residues" evidence="6">
    <location>
        <begin position="275"/>
        <end position="290"/>
    </location>
</feature>
<feature type="region of interest" description="Disordered" evidence="6">
    <location>
        <begin position="262"/>
        <end position="308"/>
    </location>
</feature>
<keyword evidence="2 7" id="KW-0812">Transmembrane</keyword>
<feature type="domain" description="Rhodopsin" evidence="8">
    <location>
        <begin position="100"/>
        <end position="191"/>
    </location>
</feature>
<dbReference type="eggNOG" id="ENOG502SKMD">
    <property type="taxonomic scope" value="Eukaryota"/>
</dbReference>
<evidence type="ECO:0000256" key="6">
    <source>
        <dbReference type="SAM" id="MobiDB-lite"/>
    </source>
</evidence>
<evidence type="ECO:0000313" key="10">
    <source>
        <dbReference type="Proteomes" id="UP000016935"/>
    </source>
</evidence>
<protein>
    <recommendedName>
        <fullName evidence="8">Rhodopsin domain-containing protein</fullName>
    </recommendedName>
</protein>
<proteinExistence type="inferred from homology"/>
<name>R0ICN2_EXST2</name>
<organism evidence="9 10">
    <name type="scientific">Exserohilum turcicum (strain 28A)</name>
    <name type="common">Northern leaf blight fungus</name>
    <name type="synonym">Setosphaeria turcica</name>
    <dbReference type="NCBI Taxonomy" id="671987"/>
    <lineage>
        <taxon>Eukaryota</taxon>
        <taxon>Fungi</taxon>
        <taxon>Dikarya</taxon>
        <taxon>Ascomycota</taxon>
        <taxon>Pezizomycotina</taxon>
        <taxon>Dothideomycetes</taxon>
        <taxon>Pleosporomycetidae</taxon>
        <taxon>Pleosporales</taxon>
        <taxon>Pleosporineae</taxon>
        <taxon>Pleosporaceae</taxon>
        <taxon>Exserohilum</taxon>
    </lineage>
</organism>
<evidence type="ECO:0000256" key="7">
    <source>
        <dbReference type="SAM" id="Phobius"/>
    </source>
</evidence>
<gene>
    <name evidence="9" type="ORF">SETTUDRAFT_164579</name>
</gene>
<dbReference type="AlphaFoldDB" id="R0ICN2"/>